<dbReference type="AlphaFoldDB" id="A0A388LG12"/>
<keyword evidence="3" id="KW-1185">Reference proteome</keyword>
<feature type="compositionally biased region" description="Basic and acidic residues" evidence="1">
    <location>
        <begin position="63"/>
        <end position="78"/>
    </location>
</feature>
<dbReference type="Gramene" id="GBG81244">
    <property type="protein sequence ID" value="GBG81244"/>
    <property type="gene ID" value="CBR_g31916"/>
</dbReference>
<protein>
    <submittedName>
        <fullName evidence="2">Uncharacterized protein</fullName>
    </submittedName>
</protein>
<sequence length="92" mass="10229">MQEMERPLHLYAKEDAKDDGSYNVHSSTNGSPRQLTDDDEEDIFSSVDVEVDTNLLDVDDLISRDDARGDLENYHRGEGGGSGSNDLKLVNE</sequence>
<evidence type="ECO:0000313" key="2">
    <source>
        <dbReference type="EMBL" id="GBG81244.1"/>
    </source>
</evidence>
<feature type="compositionally biased region" description="Polar residues" evidence="1">
    <location>
        <begin position="23"/>
        <end position="34"/>
    </location>
</feature>
<organism evidence="2 3">
    <name type="scientific">Chara braunii</name>
    <name type="common">Braun's stonewort</name>
    <dbReference type="NCBI Taxonomy" id="69332"/>
    <lineage>
        <taxon>Eukaryota</taxon>
        <taxon>Viridiplantae</taxon>
        <taxon>Streptophyta</taxon>
        <taxon>Charophyceae</taxon>
        <taxon>Charales</taxon>
        <taxon>Characeae</taxon>
        <taxon>Chara</taxon>
    </lineage>
</organism>
<proteinExistence type="predicted"/>
<feature type="compositionally biased region" description="Basic and acidic residues" evidence="1">
    <location>
        <begin position="1"/>
        <end position="20"/>
    </location>
</feature>
<dbReference type="EMBL" id="BFEA01000368">
    <property type="protein sequence ID" value="GBG81244.1"/>
    <property type="molecule type" value="Genomic_DNA"/>
</dbReference>
<comment type="caution">
    <text evidence="2">The sequence shown here is derived from an EMBL/GenBank/DDBJ whole genome shotgun (WGS) entry which is preliminary data.</text>
</comment>
<name>A0A388LG12_CHABU</name>
<dbReference type="Proteomes" id="UP000265515">
    <property type="component" value="Unassembled WGS sequence"/>
</dbReference>
<gene>
    <name evidence="2" type="ORF">CBR_g31916</name>
</gene>
<feature type="region of interest" description="Disordered" evidence="1">
    <location>
        <begin position="1"/>
        <end position="40"/>
    </location>
</feature>
<feature type="region of interest" description="Disordered" evidence="1">
    <location>
        <begin position="63"/>
        <end position="92"/>
    </location>
</feature>
<accession>A0A388LG12</accession>
<evidence type="ECO:0000313" key="3">
    <source>
        <dbReference type="Proteomes" id="UP000265515"/>
    </source>
</evidence>
<reference evidence="2 3" key="1">
    <citation type="journal article" date="2018" name="Cell">
        <title>The Chara Genome: Secondary Complexity and Implications for Plant Terrestrialization.</title>
        <authorList>
            <person name="Nishiyama T."/>
            <person name="Sakayama H."/>
            <person name="Vries J.D."/>
            <person name="Buschmann H."/>
            <person name="Saint-Marcoux D."/>
            <person name="Ullrich K.K."/>
            <person name="Haas F.B."/>
            <person name="Vanderstraeten L."/>
            <person name="Becker D."/>
            <person name="Lang D."/>
            <person name="Vosolsobe S."/>
            <person name="Rombauts S."/>
            <person name="Wilhelmsson P.K.I."/>
            <person name="Janitza P."/>
            <person name="Kern R."/>
            <person name="Heyl A."/>
            <person name="Rumpler F."/>
            <person name="Villalobos L.I.A.C."/>
            <person name="Clay J.M."/>
            <person name="Skokan R."/>
            <person name="Toyoda A."/>
            <person name="Suzuki Y."/>
            <person name="Kagoshima H."/>
            <person name="Schijlen E."/>
            <person name="Tajeshwar N."/>
            <person name="Catarino B."/>
            <person name="Hetherington A.J."/>
            <person name="Saltykova A."/>
            <person name="Bonnot C."/>
            <person name="Breuninger H."/>
            <person name="Symeonidi A."/>
            <person name="Radhakrishnan G.V."/>
            <person name="Van Nieuwerburgh F."/>
            <person name="Deforce D."/>
            <person name="Chang C."/>
            <person name="Karol K.G."/>
            <person name="Hedrich R."/>
            <person name="Ulvskov P."/>
            <person name="Glockner G."/>
            <person name="Delwiche C.F."/>
            <person name="Petrasek J."/>
            <person name="Van de Peer Y."/>
            <person name="Friml J."/>
            <person name="Beilby M."/>
            <person name="Dolan L."/>
            <person name="Kohara Y."/>
            <person name="Sugano S."/>
            <person name="Fujiyama A."/>
            <person name="Delaux P.-M."/>
            <person name="Quint M."/>
            <person name="TheiBen G."/>
            <person name="Hagemann M."/>
            <person name="Harholt J."/>
            <person name="Dunand C."/>
            <person name="Zachgo S."/>
            <person name="Langdale J."/>
            <person name="Maumus F."/>
            <person name="Straeten D.V.D."/>
            <person name="Gould S.B."/>
            <person name="Rensing S.A."/>
        </authorList>
    </citation>
    <scope>NUCLEOTIDE SEQUENCE [LARGE SCALE GENOMIC DNA]</scope>
    <source>
        <strain evidence="2 3">S276</strain>
    </source>
</reference>
<evidence type="ECO:0000256" key="1">
    <source>
        <dbReference type="SAM" id="MobiDB-lite"/>
    </source>
</evidence>